<reference evidence="3 4" key="1">
    <citation type="journal article" date="2018" name="Nat. Biotechnol.">
        <title>A standardized bacterial taxonomy based on genome phylogeny substantially revises the tree of life.</title>
        <authorList>
            <person name="Parks D.H."/>
            <person name="Chuvochina M."/>
            <person name="Waite D.W."/>
            <person name="Rinke C."/>
            <person name="Skarshewski A."/>
            <person name="Chaumeil P.A."/>
            <person name="Hugenholtz P."/>
        </authorList>
    </citation>
    <scope>NUCLEOTIDE SEQUENCE [LARGE SCALE GENOMIC DNA]</scope>
    <source>
        <strain evidence="3">UBA9359</strain>
    </source>
</reference>
<keyword evidence="1" id="KW-0732">Signal</keyword>
<evidence type="ECO:0000256" key="1">
    <source>
        <dbReference type="SAM" id="SignalP"/>
    </source>
</evidence>
<organism evidence="3 4">
    <name type="scientific">Zunongwangia profunda</name>
    <dbReference type="NCBI Taxonomy" id="398743"/>
    <lineage>
        <taxon>Bacteria</taxon>
        <taxon>Pseudomonadati</taxon>
        <taxon>Bacteroidota</taxon>
        <taxon>Flavobacteriia</taxon>
        <taxon>Flavobacteriales</taxon>
        <taxon>Flavobacteriaceae</taxon>
        <taxon>Zunongwangia</taxon>
    </lineage>
</organism>
<protein>
    <recommendedName>
        <fullName evidence="2">DUF3857 domain-containing protein</fullName>
    </recommendedName>
</protein>
<comment type="caution">
    <text evidence="3">The sequence shown here is derived from an EMBL/GenBank/DDBJ whole genome shotgun (WGS) entry which is preliminary data.</text>
</comment>
<feature type="signal peptide" evidence="1">
    <location>
        <begin position="1"/>
        <end position="19"/>
    </location>
</feature>
<dbReference type="Gene3D" id="2.60.120.1130">
    <property type="match status" value="1"/>
</dbReference>
<dbReference type="Proteomes" id="UP000264330">
    <property type="component" value="Unassembled WGS sequence"/>
</dbReference>
<gene>
    <name evidence="3" type="ORF">DGQ38_01325</name>
</gene>
<dbReference type="Gene3D" id="2.60.40.3140">
    <property type="match status" value="1"/>
</dbReference>
<dbReference type="AlphaFoldDB" id="A0A3D5IVG3"/>
<dbReference type="RefSeq" id="WP_273300403.1">
    <property type="nucleotide sequence ID" value="NZ_CAJXAW010000038.1"/>
</dbReference>
<sequence>MNKFLLPLLLLLLSSSIFAQEKDESFNQQNFNVSNTRVTKDELYANTYLPDTTANAFYIYESGFSEIEDGREYHLFTNYEAKIKILNKEGYNEANITIPLYKGSNGTERIHDLKATTYYLEGSTIRYKTLSESKIFKEEDEKYDYIKFTFPDLQPGAVLVYSYRLETPYLFNFHTWWFQEDIPKVYSRYETEIPANYEYNIVKMGELELDQNDADIKKNCFYGGQSQNAGDCITTVYAMKQVPAFIEEDYLTSKYNYISRITYELKQITMLNGTVRKYTKEWKDVDREFRTDKGIGRQLKKDRLVKELLPAEIAGKDNNLEKAKDIYNFVRDHYKWNGEYGIFDKMNLKDLLKDHTGNVSSVNVLLHNFYINEGYQVFPIISATRNRGFPKKIVPVLSDFNYLFVLLEVDGKEYMLDATDEFVEFGQLPFRALNQYGRKLDFDNESSWIDIIPDGLSKITYRDSLIVHEDGTSTLKSQQIFGGYHASNARRKIEKSSEDEAILQALNNIRDSYEIIHLDYQNEKNMDKELLVNYEIKNISQKINDRIYLNPFTFLFWKENPFKLEERKYPIDFGYKDVYSANILVKTPDNYEIVEIPEQQIIGLPNASGKIQFIAQQADDHHLYIRLHVIFSEAMYASGYYPYLKEFIDQLVKIQKQSVIVLKEKKDTLAEN</sequence>
<name>A0A3D5IVG3_9FLAO</name>
<evidence type="ECO:0000313" key="4">
    <source>
        <dbReference type="Proteomes" id="UP000264330"/>
    </source>
</evidence>
<proteinExistence type="predicted"/>
<dbReference type="InterPro" id="IPR024618">
    <property type="entry name" value="DUF3857"/>
</dbReference>
<dbReference type="EMBL" id="DPMF01000024">
    <property type="protein sequence ID" value="HCV79674.1"/>
    <property type="molecule type" value="Genomic_DNA"/>
</dbReference>
<evidence type="ECO:0000259" key="2">
    <source>
        <dbReference type="Pfam" id="PF12969"/>
    </source>
</evidence>
<feature type="chain" id="PRO_5017688833" description="DUF3857 domain-containing protein" evidence="1">
    <location>
        <begin position="20"/>
        <end position="672"/>
    </location>
</feature>
<accession>A0A3D5IVG3</accession>
<dbReference type="Pfam" id="PF12969">
    <property type="entry name" value="DUF3857"/>
    <property type="match status" value="1"/>
</dbReference>
<feature type="domain" description="DUF3857" evidence="2">
    <location>
        <begin position="78"/>
        <end position="201"/>
    </location>
</feature>
<evidence type="ECO:0000313" key="3">
    <source>
        <dbReference type="EMBL" id="HCV79674.1"/>
    </source>
</evidence>
<dbReference type="Gene3D" id="3.10.620.30">
    <property type="match status" value="1"/>
</dbReference>